<feature type="region of interest" description="Disordered" evidence="1">
    <location>
        <begin position="61"/>
        <end position="237"/>
    </location>
</feature>
<organism evidence="2 3">
    <name type="scientific">Chara braunii</name>
    <name type="common">Braun's stonewort</name>
    <dbReference type="NCBI Taxonomy" id="69332"/>
    <lineage>
        <taxon>Eukaryota</taxon>
        <taxon>Viridiplantae</taxon>
        <taxon>Streptophyta</taxon>
        <taxon>Charophyceae</taxon>
        <taxon>Charales</taxon>
        <taxon>Characeae</taxon>
        <taxon>Chara</taxon>
    </lineage>
</organism>
<evidence type="ECO:0000313" key="2">
    <source>
        <dbReference type="EMBL" id="GBG41814.1"/>
    </source>
</evidence>
<evidence type="ECO:0008006" key="4">
    <source>
        <dbReference type="Google" id="ProtNLM"/>
    </source>
</evidence>
<gene>
    <name evidence="2" type="ORF">CBR_g75101</name>
</gene>
<proteinExistence type="predicted"/>
<sequence length="261" mass="25699">MLAYGGALSQRRLCASGLFLRRAYPSWLQSGSRSEAAGVGIGAARLKGVVRDRSSALWTRVLSSNRTDDSGVGDSPSPDGGEGAPGGPVPTAGHGGGGGGGGAGAHVTGVEVTSDAGKGGDDGIGAEDVSGGGSVGSGAGGGKGRRKGGVFGKWWRGSQGGTGGRKEDQRHEVAAMAVSESDGYSTGSSSSGEGSGDGDTDGGNSSDDTRHSSGGEEDAPSDSMAAIVPAGPRPENFPKVLAVPLTRRPLFPGFFVPVTIK</sequence>
<reference evidence="2 3" key="1">
    <citation type="journal article" date="2018" name="Cell">
        <title>The Chara Genome: Secondary Complexity and Implications for Plant Terrestrialization.</title>
        <authorList>
            <person name="Nishiyama T."/>
            <person name="Sakayama H."/>
            <person name="Vries J.D."/>
            <person name="Buschmann H."/>
            <person name="Saint-Marcoux D."/>
            <person name="Ullrich K.K."/>
            <person name="Haas F.B."/>
            <person name="Vanderstraeten L."/>
            <person name="Becker D."/>
            <person name="Lang D."/>
            <person name="Vosolsobe S."/>
            <person name="Rombauts S."/>
            <person name="Wilhelmsson P.K.I."/>
            <person name="Janitza P."/>
            <person name="Kern R."/>
            <person name="Heyl A."/>
            <person name="Rumpler F."/>
            <person name="Villalobos L.I.A.C."/>
            <person name="Clay J.M."/>
            <person name="Skokan R."/>
            <person name="Toyoda A."/>
            <person name="Suzuki Y."/>
            <person name="Kagoshima H."/>
            <person name="Schijlen E."/>
            <person name="Tajeshwar N."/>
            <person name="Catarino B."/>
            <person name="Hetherington A.J."/>
            <person name="Saltykova A."/>
            <person name="Bonnot C."/>
            <person name="Breuninger H."/>
            <person name="Symeonidi A."/>
            <person name="Radhakrishnan G.V."/>
            <person name="Van Nieuwerburgh F."/>
            <person name="Deforce D."/>
            <person name="Chang C."/>
            <person name="Karol K.G."/>
            <person name="Hedrich R."/>
            <person name="Ulvskov P."/>
            <person name="Glockner G."/>
            <person name="Delwiche C.F."/>
            <person name="Petrasek J."/>
            <person name="Van de Peer Y."/>
            <person name="Friml J."/>
            <person name="Beilby M."/>
            <person name="Dolan L."/>
            <person name="Kohara Y."/>
            <person name="Sugano S."/>
            <person name="Fujiyama A."/>
            <person name="Delaux P.-M."/>
            <person name="Quint M."/>
            <person name="TheiBen G."/>
            <person name="Hagemann M."/>
            <person name="Harholt J."/>
            <person name="Dunand C."/>
            <person name="Zachgo S."/>
            <person name="Langdale J."/>
            <person name="Maumus F."/>
            <person name="Straeten D.V.D."/>
            <person name="Gould S.B."/>
            <person name="Rensing S.A."/>
        </authorList>
    </citation>
    <scope>NUCLEOTIDE SEQUENCE [LARGE SCALE GENOMIC DNA]</scope>
    <source>
        <strain evidence="2 3">S276</strain>
    </source>
</reference>
<feature type="compositionally biased region" description="Gly residues" evidence="1">
    <location>
        <begin position="93"/>
        <end position="104"/>
    </location>
</feature>
<dbReference type="EMBL" id="BFEA01002529">
    <property type="protein sequence ID" value="GBG41814.1"/>
    <property type="molecule type" value="Genomic_DNA"/>
</dbReference>
<dbReference type="AlphaFoldDB" id="A0A388JJS4"/>
<dbReference type="Gramene" id="GBG41814">
    <property type="protein sequence ID" value="GBG41814"/>
    <property type="gene ID" value="CBR_g75101"/>
</dbReference>
<feature type="compositionally biased region" description="Basic and acidic residues" evidence="1">
    <location>
        <begin position="164"/>
        <end position="173"/>
    </location>
</feature>
<protein>
    <recommendedName>
        <fullName evidence="4">Lon N-terminal domain-containing protein</fullName>
    </recommendedName>
</protein>
<dbReference type="STRING" id="69332.A0A388JJS4"/>
<evidence type="ECO:0000313" key="3">
    <source>
        <dbReference type="Proteomes" id="UP000265515"/>
    </source>
</evidence>
<name>A0A388JJS4_CHABU</name>
<feature type="non-terminal residue" evidence="2">
    <location>
        <position position="261"/>
    </location>
</feature>
<keyword evidence="3" id="KW-1185">Reference proteome</keyword>
<dbReference type="OrthoDB" id="1704247at2759"/>
<dbReference type="Proteomes" id="UP000265515">
    <property type="component" value="Unassembled WGS sequence"/>
</dbReference>
<accession>A0A388JJS4</accession>
<feature type="compositionally biased region" description="Low complexity" evidence="1">
    <location>
        <begin position="179"/>
        <end position="192"/>
    </location>
</feature>
<feature type="compositionally biased region" description="Gly residues" evidence="1">
    <location>
        <begin position="130"/>
        <end position="142"/>
    </location>
</feature>
<evidence type="ECO:0000256" key="1">
    <source>
        <dbReference type="SAM" id="MobiDB-lite"/>
    </source>
</evidence>
<comment type="caution">
    <text evidence="2">The sequence shown here is derived from an EMBL/GenBank/DDBJ whole genome shotgun (WGS) entry which is preliminary data.</text>
</comment>
<feature type="compositionally biased region" description="Low complexity" evidence="1">
    <location>
        <begin position="105"/>
        <end position="116"/>
    </location>
</feature>